<organism evidence="1 2">
    <name type="scientific">Galeopterus variegatus</name>
    <name type="common">Malayan flying lemur</name>
    <name type="synonym">Cynocephalus variegatus</name>
    <dbReference type="NCBI Taxonomy" id="482537"/>
    <lineage>
        <taxon>Eukaryota</taxon>
        <taxon>Metazoa</taxon>
        <taxon>Chordata</taxon>
        <taxon>Craniata</taxon>
        <taxon>Vertebrata</taxon>
        <taxon>Euteleostomi</taxon>
        <taxon>Mammalia</taxon>
        <taxon>Eutheria</taxon>
        <taxon>Euarchontoglires</taxon>
        <taxon>Dermoptera</taxon>
        <taxon>Cynocephalidae</taxon>
        <taxon>Galeopterus</taxon>
    </lineage>
</organism>
<dbReference type="RefSeq" id="XP_008563923.1">
    <property type="nucleotide sequence ID" value="XM_008565701.1"/>
</dbReference>
<protein>
    <submittedName>
        <fullName evidence="2">Uncharacterized protein LOC103584880</fullName>
    </submittedName>
</protein>
<accession>A0ABM0Q6D2</accession>
<gene>
    <name evidence="2" type="primary">LOC103584880</name>
</gene>
<name>A0ABM0Q6D2_GALVR</name>
<dbReference type="Proteomes" id="UP000694923">
    <property type="component" value="Unplaced"/>
</dbReference>
<evidence type="ECO:0000313" key="1">
    <source>
        <dbReference type="Proteomes" id="UP000694923"/>
    </source>
</evidence>
<evidence type="ECO:0000313" key="2">
    <source>
        <dbReference type="RefSeq" id="XP_008563923.1"/>
    </source>
</evidence>
<feature type="non-terminal residue" evidence="2">
    <location>
        <position position="1"/>
    </location>
</feature>
<proteinExistence type="predicted"/>
<feature type="non-terminal residue" evidence="2">
    <location>
        <position position="83"/>
    </location>
</feature>
<reference evidence="2" key="1">
    <citation type="submission" date="2025-08" db="UniProtKB">
        <authorList>
            <consortium name="RefSeq"/>
        </authorList>
    </citation>
    <scope>IDENTIFICATION</scope>
</reference>
<keyword evidence="1" id="KW-1185">Reference proteome</keyword>
<sequence length="83" mass="9235">NAQPASKFMLAGRAETAAPSARCFHRGTRVLLLSGKSSFFLKHFGPLLLTWHRTSPFLGHNEYLLLHISKIQLAMSLPGITFK</sequence>
<dbReference type="GeneID" id="103584880"/>